<feature type="domain" description="G-protein coupled receptors family 1 profile" evidence="11">
    <location>
        <begin position="51"/>
        <end position="305"/>
    </location>
</feature>
<feature type="transmembrane region" description="Helical" evidence="10">
    <location>
        <begin position="147"/>
        <end position="167"/>
    </location>
</feature>
<dbReference type="RefSeq" id="XP_031559244.1">
    <property type="nucleotide sequence ID" value="XM_031703384.1"/>
</dbReference>
<evidence type="ECO:0000256" key="6">
    <source>
        <dbReference type="ARBA" id="ARBA00023136"/>
    </source>
</evidence>
<keyword evidence="2" id="KW-1003">Cell membrane</keyword>
<reference evidence="13 14" key="1">
    <citation type="submission" date="2025-04" db="UniProtKB">
        <authorList>
            <consortium name="RefSeq"/>
        </authorList>
    </citation>
    <scope>IDENTIFICATION</scope>
    <source>
        <tissue evidence="13 14">Tentacle</tissue>
    </source>
</reference>
<dbReference type="InterPro" id="IPR050569">
    <property type="entry name" value="TAAR"/>
</dbReference>
<feature type="transmembrane region" description="Helical" evidence="10">
    <location>
        <begin position="285"/>
        <end position="308"/>
    </location>
</feature>
<protein>
    <submittedName>
        <fullName evidence="13 14">Trace amine-associated receptor 7c-like</fullName>
    </submittedName>
</protein>
<feature type="transmembrane region" description="Helical" evidence="10">
    <location>
        <begin position="34"/>
        <end position="59"/>
    </location>
</feature>
<gene>
    <name evidence="13 14 15 16" type="primary">LOC116295536</name>
</gene>
<dbReference type="OrthoDB" id="5976878at2759"/>
<dbReference type="SUPFAM" id="SSF81321">
    <property type="entry name" value="Family A G protein-coupled receptor-like"/>
    <property type="match status" value="1"/>
</dbReference>
<evidence type="ECO:0000259" key="11">
    <source>
        <dbReference type="PROSITE" id="PS50262"/>
    </source>
</evidence>
<comment type="similarity">
    <text evidence="9">Belongs to the G-protein coupled receptor 1 family.</text>
</comment>
<proteinExistence type="inferred from homology"/>
<dbReference type="GeneID" id="116295536"/>
<dbReference type="InterPro" id="IPR017452">
    <property type="entry name" value="GPCR_Rhodpsn_7TM"/>
</dbReference>
<dbReference type="PROSITE" id="PS50262">
    <property type="entry name" value="G_PROTEIN_RECEP_F1_2"/>
    <property type="match status" value="1"/>
</dbReference>
<evidence type="ECO:0000256" key="3">
    <source>
        <dbReference type="ARBA" id="ARBA00022692"/>
    </source>
</evidence>
<feature type="transmembrane region" description="Helical" evidence="10">
    <location>
        <begin position="244"/>
        <end position="265"/>
    </location>
</feature>
<dbReference type="KEGG" id="aten:116295536"/>
<evidence type="ECO:0000256" key="1">
    <source>
        <dbReference type="ARBA" id="ARBA00004651"/>
    </source>
</evidence>
<evidence type="ECO:0000256" key="8">
    <source>
        <dbReference type="ARBA" id="ARBA00023224"/>
    </source>
</evidence>
<dbReference type="CDD" id="cd00637">
    <property type="entry name" value="7tm_classA_rhodopsin-like"/>
    <property type="match status" value="1"/>
</dbReference>
<feature type="transmembrane region" description="Helical" evidence="10">
    <location>
        <begin position="108"/>
        <end position="126"/>
    </location>
</feature>
<dbReference type="RefSeq" id="XP_031559240.1">
    <property type="nucleotide sequence ID" value="XM_031703380.1"/>
</dbReference>
<evidence type="ECO:0000256" key="4">
    <source>
        <dbReference type="ARBA" id="ARBA00022989"/>
    </source>
</evidence>
<accession>A0A6P8I335</accession>
<dbReference type="AlphaFoldDB" id="A0A6P8I335"/>
<comment type="subcellular location">
    <subcellularLocation>
        <location evidence="1">Cell membrane</location>
        <topology evidence="1">Multi-pass membrane protein</topology>
    </subcellularLocation>
</comment>
<sequence>MDPQDVNSSFLNFSFSTNTTTAANRSQVFTEFEYALIFVFLGVFAVLIILTNAFVIYLVKRMSYLQTSTNYSLASLACSDLLAGLVAIPLIILSAVTKKRGLFLAMDLSSRFICLSTILHLSSIALERYILIVHRMNTELMTKQSTLIVLPGIWIFSLTVTLIQMAWIDFDTPRLLTKKGMEKVEVIYDLCCIFILVFLPLLIIIYAYVRIYIIVRRQHNSVSRQEAHIDEALKKRKRRLKKEIRAVFIYGGMVLTFVLGWFYYFLGGLMHDLNVTENWLDTPPWLDIVLLFTRFATSLVNPLLYTFFKMDFLKAVRSLRKKIPCNSELCKKKPTADTFAIKILKEGKPQESNGYQLSSRIETSYTVINQIRKNSKSIDASESI</sequence>
<keyword evidence="7 9" id="KW-0675">Receptor</keyword>
<evidence type="ECO:0000256" key="2">
    <source>
        <dbReference type="ARBA" id="ARBA00022475"/>
    </source>
</evidence>
<organism evidence="12 14">
    <name type="scientific">Actinia tenebrosa</name>
    <name type="common">Australian red waratah sea anemone</name>
    <dbReference type="NCBI Taxonomy" id="6105"/>
    <lineage>
        <taxon>Eukaryota</taxon>
        <taxon>Metazoa</taxon>
        <taxon>Cnidaria</taxon>
        <taxon>Anthozoa</taxon>
        <taxon>Hexacorallia</taxon>
        <taxon>Actiniaria</taxon>
        <taxon>Actiniidae</taxon>
        <taxon>Actinia</taxon>
    </lineage>
</organism>
<dbReference type="RefSeq" id="XP_031559239.1">
    <property type="nucleotide sequence ID" value="XM_031703379.1"/>
</dbReference>
<name>A0A6P8I335_ACTTE</name>
<keyword evidence="4 10" id="KW-1133">Transmembrane helix</keyword>
<dbReference type="PRINTS" id="PR00237">
    <property type="entry name" value="GPCRRHODOPSN"/>
</dbReference>
<evidence type="ECO:0000313" key="13">
    <source>
        <dbReference type="RefSeq" id="XP_031559239.1"/>
    </source>
</evidence>
<dbReference type="RefSeq" id="XP_031559243.1">
    <property type="nucleotide sequence ID" value="XM_031703383.1"/>
</dbReference>
<keyword evidence="12" id="KW-1185">Reference proteome</keyword>
<keyword evidence="6 10" id="KW-0472">Membrane</keyword>
<dbReference type="Gene3D" id="1.20.1070.10">
    <property type="entry name" value="Rhodopsin 7-helix transmembrane proteins"/>
    <property type="match status" value="1"/>
</dbReference>
<evidence type="ECO:0000256" key="7">
    <source>
        <dbReference type="ARBA" id="ARBA00023170"/>
    </source>
</evidence>
<dbReference type="PANTHER" id="PTHR24249">
    <property type="entry name" value="HISTAMINE RECEPTOR-RELATED G-PROTEIN COUPLED RECEPTOR"/>
    <property type="match status" value="1"/>
</dbReference>
<keyword evidence="3 9" id="KW-0812">Transmembrane</keyword>
<evidence type="ECO:0000256" key="5">
    <source>
        <dbReference type="ARBA" id="ARBA00023040"/>
    </source>
</evidence>
<evidence type="ECO:0000313" key="16">
    <source>
        <dbReference type="RefSeq" id="XP_031559244.1"/>
    </source>
</evidence>
<evidence type="ECO:0000256" key="10">
    <source>
        <dbReference type="SAM" id="Phobius"/>
    </source>
</evidence>
<dbReference type="GO" id="GO:0004930">
    <property type="term" value="F:G protein-coupled receptor activity"/>
    <property type="evidence" value="ECO:0007669"/>
    <property type="project" value="UniProtKB-KW"/>
</dbReference>
<dbReference type="InterPro" id="IPR000276">
    <property type="entry name" value="GPCR_Rhodpsn"/>
</dbReference>
<evidence type="ECO:0000313" key="15">
    <source>
        <dbReference type="RefSeq" id="XP_031559243.1"/>
    </source>
</evidence>
<dbReference type="GO" id="GO:0005886">
    <property type="term" value="C:plasma membrane"/>
    <property type="evidence" value="ECO:0007669"/>
    <property type="project" value="UniProtKB-SubCell"/>
</dbReference>
<feature type="transmembrane region" description="Helical" evidence="10">
    <location>
        <begin position="187"/>
        <end position="209"/>
    </location>
</feature>
<dbReference type="Pfam" id="PF00001">
    <property type="entry name" value="7tm_1"/>
    <property type="match status" value="1"/>
</dbReference>
<keyword evidence="8 9" id="KW-0807">Transducer</keyword>
<dbReference type="PROSITE" id="PS00237">
    <property type="entry name" value="G_PROTEIN_RECEP_F1_1"/>
    <property type="match status" value="1"/>
</dbReference>
<evidence type="ECO:0000313" key="14">
    <source>
        <dbReference type="RefSeq" id="XP_031559240.1"/>
    </source>
</evidence>
<dbReference type="Proteomes" id="UP000515163">
    <property type="component" value="Unplaced"/>
</dbReference>
<feature type="transmembrane region" description="Helical" evidence="10">
    <location>
        <begin position="71"/>
        <end position="96"/>
    </location>
</feature>
<evidence type="ECO:0000256" key="9">
    <source>
        <dbReference type="RuleBase" id="RU000688"/>
    </source>
</evidence>
<keyword evidence="5 9" id="KW-0297">G-protein coupled receptor</keyword>
<evidence type="ECO:0000313" key="12">
    <source>
        <dbReference type="Proteomes" id="UP000515163"/>
    </source>
</evidence>
<dbReference type="PANTHER" id="PTHR24249:SF372">
    <property type="entry name" value="G-PROTEIN COUPLED RECEPTORS FAMILY 1 PROFILE DOMAIN-CONTAINING PROTEIN"/>
    <property type="match status" value="1"/>
</dbReference>